<protein>
    <submittedName>
        <fullName evidence="2">Uncharacterized protein</fullName>
    </submittedName>
</protein>
<dbReference type="Proteomes" id="UP000596276">
    <property type="component" value="Chromosome 8"/>
</dbReference>
<evidence type="ECO:0000313" key="2">
    <source>
        <dbReference type="EMBL" id="QRD92929.1"/>
    </source>
</evidence>
<dbReference type="AlphaFoldDB" id="A0A7U2MZW6"/>
<dbReference type="EMBL" id="CP044616">
    <property type="protein sequence ID" value="QRD92929.1"/>
    <property type="molecule type" value="Genomic_DNA"/>
</dbReference>
<dbReference type="VEuPathDB" id="FungiDB:AFLA_013478"/>
<organism evidence="2 3">
    <name type="scientific">Aspergillus flavus (strain ATCC 200026 / FGSC A1120 / IAM 13836 / NRRL 3357 / JCM 12722 / SRRC 167)</name>
    <dbReference type="NCBI Taxonomy" id="332952"/>
    <lineage>
        <taxon>Eukaryota</taxon>
        <taxon>Fungi</taxon>
        <taxon>Dikarya</taxon>
        <taxon>Ascomycota</taxon>
        <taxon>Pezizomycotina</taxon>
        <taxon>Eurotiomycetes</taxon>
        <taxon>Eurotiomycetidae</taxon>
        <taxon>Eurotiales</taxon>
        <taxon>Aspergillaceae</taxon>
        <taxon>Aspergillus</taxon>
        <taxon>Aspergillus subgen. Circumdati</taxon>
    </lineage>
</organism>
<gene>
    <name evidence="2" type="ORF">F9C07_2110909</name>
</gene>
<feature type="region of interest" description="Disordered" evidence="1">
    <location>
        <begin position="1"/>
        <end position="26"/>
    </location>
</feature>
<reference evidence="3" key="1">
    <citation type="journal article" date="2021" name="G3 (Bethesda)">
        <title>Chromosome assembled and annotated genome sequence of Aspergillus flavus NRRL 3357.</title>
        <authorList>
            <person name="Skerker J.M."/>
            <person name="Pianalto K.M."/>
            <person name="Mondo S.J."/>
            <person name="Yang K."/>
            <person name="Arkin A.P."/>
            <person name="Keller N.P."/>
            <person name="Grigoriev I.V."/>
            <person name="Louise Glass N.L."/>
        </authorList>
    </citation>
    <scope>NUCLEOTIDE SEQUENCE [LARGE SCALE GENOMIC DNA]</scope>
    <source>
        <strain evidence="3">ATCC 200026 / FGSC A1120 / IAM 13836 / NRRL 3357 / JCM 12722 / SRRC 167</strain>
    </source>
</reference>
<keyword evidence="3" id="KW-1185">Reference proteome</keyword>
<name>A0A7U2MZW6_ASPFN</name>
<dbReference type="VEuPathDB" id="FungiDB:F9C07_2110909"/>
<proteinExistence type="predicted"/>
<accession>A0A7U2MZW6</accession>
<evidence type="ECO:0000313" key="3">
    <source>
        <dbReference type="Proteomes" id="UP000596276"/>
    </source>
</evidence>
<feature type="compositionally biased region" description="Basic residues" evidence="1">
    <location>
        <begin position="1"/>
        <end position="11"/>
    </location>
</feature>
<evidence type="ECO:0000256" key="1">
    <source>
        <dbReference type="SAM" id="MobiDB-lite"/>
    </source>
</evidence>
<sequence length="209" mass="23198">MQHCPFTRHKKLDKDHTRTTEPSVKVKRARKRWQFVPVFDFGKNSNAETPTSQSLPETKTAARLITDSGRHRVATNTPTSYTISNRKIADTMVPYTNHPTRDNITALVMPPLKIENAFRLGLLSLAGMSAKLSLVRMDNWVGNLSFNLQQVTPGRCIEVIKLCVESASGLAPSDMAVGELSREPGVIYNEMFRLSPRPHILGTTALAGV</sequence>